<evidence type="ECO:0000313" key="4">
    <source>
        <dbReference type="Proteomes" id="UP000295252"/>
    </source>
</evidence>
<proteinExistence type="predicted"/>
<accession>A0A068VAT4</accession>
<name>A0A068VAT4_COFCA</name>
<dbReference type="AlphaFoldDB" id="A0A068VAT4"/>
<dbReference type="EMBL" id="HG739267">
    <property type="protein sequence ID" value="CDP17846.1"/>
    <property type="molecule type" value="Genomic_DNA"/>
</dbReference>
<evidence type="ECO:0000313" key="3">
    <source>
        <dbReference type="EMBL" id="CDP17846.1"/>
    </source>
</evidence>
<reference evidence="4" key="2">
    <citation type="journal article" date="2014" name="Science">
        <title>The coffee genome provides insight into the convergent evolution of caffeine biosynthesis.</title>
        <authorList>
            <person name="Denoeud F."/>
            <person name="Carretero-Paulet L."/>
            <person name="Dereeper A."/>
            <person name="Droc G."/>
            <person name="Guyot R."/>
            <person name="Pietrella M."/>
            <person name="Zheng C."/>
            <person name="Alberti A."/>
            <person name="Anthony F."/>
            <person name="Aprea G."/>
            <person name="Aury J.M."/>
            <person name="Bento P."/>
            <person name="Bernard M."/>
            <person name="Bocs S."/>
            <person name="Campa C."/>
            <person name="Cenci A."/>
            <person name="Combes M.C."/>
            <person name="Crouzillat D."/>
            <person name="Da Silva C."/>
            <person name="Daddiego L."/>
            <person name="De Bellis F."/>
            <person name="Dussert S."/>
            <person name="Garsmeur O."/>
            <person name="Gayraud T."/>
            <person name="Guignon V."/>
            <person name="Jahn K."/>
            <person name="Jamilloux V."/>
            <person name="Joet T."/>
            <person name="Labadie K."/>
            <person name="Lan T."/>
            <person name="Leclercq J."/>
            <person name="Lepelley M."/>
            <person name="Leroy T."/>
            <person name="Li L.T."/>
            <person name="Librado P."/>
            <person name="Lopez L."/>
            <person name="Munoz A."/>
            <person name="Noel B."/>
            <person name="Pallavicini A."/>
            <person name="Perrotta G."/>
            <person name="Poncet V."/>
            <person name="Pot D."/>
            <person name="Priyono X."/>
            <person name="Rigoreau M."/>
            <person name="Rouard M."/>
            <person name="Rozas J."/>
            <person name="Tranchant-Dubreuil C."/>
            <person name="VanBuren R."/>
            <person name="Zhang Q."/>
            <person name="Andrade A.C."/>
            <person name="Argout X."/>
            <person name="Bertrand B."/>
            <person name="de Kochko A."/>
            <person name="Graziosi G."/>
            <person name="Henry R.J."/>
            <person name="Jayarama X."/>
            <person name="Ming R."/>
            <person name="Nagai C."/>
            <person name="Rounsley S."/>
            <person name="Sankoff D."/>
            <person name="Giuliano G."/>
            <person name="Albert V.A."/>
            <person name="Wincker P."/>
            <person name="Lashermes P."/>
        </authorList>
    </citation>
    <scope>NUCLEOTIDE SEQUENCE [LARGE SCALE GENOMIC DNA]</scope>
    <source>
        <strain evidence="4">cv. DH200-94</strain>
    </source>
</reference>
<sequence>MLVPEIWIIRTSPLLTKVPEGGAGAGGGGERGRGEAGSRSTEAKGSFSILPLHTRTESTLRNIICGNVGNCLCRLYLIR</sequence>
<evidence type="ECO:0000313" key="2">
    <source>
        <dbReference type="EMBL" id="CDP08131.1"/>
    </source>
</evidence>
<dbReference type="Proteomes" id="UP000295252">
    <property type="component" value="Chromosome V"/>
</dbReference>
<dbReference type="InParanoid" id="A0A068VAT4"/>
<organism evidence="3 4">
    <name type="scientific">Coffea canephora</name>
    <name type="common">Robusta coffee</name>
    <dbReference type="NCBI Taxonomy" id="49390"/>
    <lineage>
        <taxon>Eukaryota</taxon>
        <taxon>Viridiplantae</taxon>
        <taxon>Streptophyta</taxon>
        <taxon>Embryophyta</taxon>
        <taxon>Tracheophyta</taxon>
        <taxon>Spermatophyta</taxon>
        <taxon>Magnoliopsida</taxon>
        <taxon>eudicotyledons</taxon>
        <taxon>Gunneridae</taxon>
        <taxon>Pentapetalae</taxon>
        <taxon>asterids</taxon>
        <taxon>lamiids</taxon>
        <taxon>Gentianales</taxon>
        <taxon>Rubiaceae</taxon>
        <taxon>Ixoroideae</taxon>
        <taxon>Gardenieae complex</taxon>
        <taxon>Bertiereae - Coffeeae clade</taxon>
        <taxon>Coffeeae</taxon>
        <taxon>Coffea</taxon>
    </lineage>
</organism>
<evidence type="ECO:0000256" key="1">
    <source>
        <dbReference type="SAM" id="MobiDB-lite"/>
    </source>
</evidence>
<protein>
    <submittedName>
        <fullName evidence="3">Uncharacterized protein</fullName>
    </submittedName>
</protein>
<gene>
    <name evidence="3" type="ORF">GSCOC_T00013159001</name>
    <name evidence="2" type="ORF">GSCOC_T00026868001</name>
</gene>
<dbReference type="Gramene" id="CDP08131">
    <property type="protein sequence ID" value="CDP08131"/>
    <property type="gene ID" value="GSCOC_T00026868001"/>
</dbReference>
<dbReference type="EMBL" id="HG739114">
    <property type="protein sequence ID" value="CDP08131.1"/>
    <property type="molecule type" value="Genomic_DNA"/>
</dbReference>
<keyword evidence="4" id="KW-1185">Reference proteome</keyword>
<reference evidence="3" key="1">
    <citation type="submission" date="2013-11" db="EMBL/GenBank/DDBJ databases">
        <authorList>
            <person name="Genoscope - CEA"/>
        </authorList>
    </citation>
    <scope>NUCLEOTIDE SEQUENCE</scope>
    <source>
        <strain evidence="3">DH200</strain>
    </source>
</reference>
<feature type="region of interest" description="Disordered" evidence="1">
    <location>
        <begin position="18"/>
        <end position="44"/>
    </location>
</feature>
<dbReference type="Proteomes" id="UP000295252">
    <property type="component" value="Chromosome VII"/>
</dbReference>
<reference evidence="3" key="3">
    <citation type="submission" date="2014-06" db="EMBL/GenBank/DDBJ databases">
        <title>Structure and adaptive landscape of the coffee genome.</title>
        <authorList>
            <person name="Denoeud F."/>
            <person name="Wincker P."/>
            <person name="Lashermes P."/>
        </authorList>
    </citation>
    <scope>NUCLEOTIDE SEQUENCE [LARGE SCALE GENOMIC DNA]</scope>
    <source>
        <strain evidence="3">DH200</strain>
    </source>
</reference>
<dbReference type="Gramene" id="CDP17846">
    <property type="protein sequence ID" value="CDP17846"/>
    <property type="gene ID" value="GSCOC_T00013159001"/>
</dbReference>